<organism evidence="2 3">
    <name type="scientific">Podarcis lilfordi</name>
    <name type="common">Lilford's wall lizard</name>
    <dbReference type="NCBI Taxonomy" id="74358"/>
    <lineage>
        <taxon>Eukaryota</taxon>
        <taxon>Metazoa</taxon>
        <taxon>Chordata</taxon>
        <taxon>Craniata</taxon>
        <taxon>Vertebrata</taxon>
        <taxon>Euteleostomi</taxon>
        <taxon>Lepidosauria</taxon>
        <taxon>Squamata</taxon>
        <taxon>Bifurcata</taxon>
        <taxon>Unidentata</taxon>
        <taxon>Episquamata</taxon>
        <taxon>Laterata</taxon>
        <taxon>Lacertibaenia</taxon>
        <taxon>Lacertidae</taxon>
        <taxon>Podarcis</taxon>
    </lineage>
</organism>
<dbReference type="PROSITE" id="PS00141">
    <property type="entry name" value="ASP_PROTEASE"/>
    <property type="match status" value="1"/>
</dbReference>
<dbReference type="GO" id="GO:0006508">
    <property type="term" value="P:proteolysis"/>
    <property type="evidence" value="ECO:0007669"/>
    <property type="project" value="InterPro"/>
</dbReference>
<evidence type="ECO:0000313" key="3">
    <source>
        <dbReference type="Proteomes" id="UP001178461"/>
    </source>
</evidence>
<proteinExistence type="predicted"/>
<dbReference type="AlphaFoldDB" id="A0AA35JSU8"/>
<gene>
    <name evidence="2" type="ORF">PODLI_1B029706</name>
</gene>
<evidence type="ECO:0000313" key="2">
    <source>
        <dbReference type="EMBL" id="CAI5764472.1"/>
    </source>
</evidence>
<dbReference type="GO" id="GO:0004190">
    <property type="term" value="F:aspartic-type endopeptidase activity"/>
    <property type="evidence" value="ECO:0007669"/>
    <property type="project" value="InterPro"/>
</dbReference>
<evidence type="ECO:0000256" key="1">
    <source>
        <dbReference type="SAM" id="MobiDB-lite"/>
    </source>
</evidence>
<dbReference type="EMBL" id="OX395126">
    <property type="protein sequence ID" value="CAI5764472.1"/>
    <property type="molecule type" value="Genomic_DNA"/>
</dbReference>
<reference evidence="2" key="1">
    <citation type="submission" date="2022-12" db="EMBL/GenBank/DDBJ databases">
        <authorList>
            <person name="Alioto T."/>
            <person name="Alioto T."/>
            <person name="Gomez Garrido J."/>
        </authorList>
    </citation>
    <scope>NUCLEOTIDE SEQUENCE</scope>
</reference>
<keyword evidence="3" id="KW-1185">Reference proteome</keyword>
<feature type="region of interest" description="Disordered" evidence="1">
    <location>
        <begin position="175"/>
        <end position="222"/>
    </location>
</feature>
<name>A0AA35JSU8_9SAUR</name>
<sequence length="405" mass="42747">MAQPRRHGFEFKLPCQKLTSQNWLQWSFQVELLLVGEKLWDVVQPPQNAAGKAEAKRAAEQSEVEKCVLAFLAESVDAQLVPVVLGARKPEAAWLALREACGAGVGSKGREVAASERERQDGAGHILESRYTAGRSCEPPQGGEGNAAVAGNAAGAFAEPGSCMDAATCLCEEPGERPSVGSPLPIRGGAGKRPGDPMSSGGAVSSESSATPHSPKAARSCLRQKTKPSCAGSFKAGHLQQVEIRASELCGNAETSPVSMATERVASMEAVKVVGKSSCRGESVAVTTRENICRSPKEGGSEEIVALVTQECQQQSFLTVIIDSGASNSLVPSPGLLRNCRTVKTEKFVTIADGSRKRLTETGLFFCPFLKHEVKAYAVPGLTNCLLSVHDLLIDGFHVSFAGDK</sequence>
<dbReference type="Proteomes" id="UP001178461">
    <property type="component" value="Chromosome 1"/>
</dbReference>
<feature type="compositionally biased region" description="Low complexity" evidence="1">
    <location>
        <begin position="199"/>
        <end position="210"/>
    </location>
</feature>
<protein>
    <submittedName>
        <fullName evidence="2">---NA</fullName>
    </submittedName>
</protein>
<dbReference type="InterPro" id="IPR001969">
    <property type="entry name" value="Aspartic_peptidase_AS"/>
</dbReference>
<accession>A0AA35JSU8</accession>